<organism evidence="8 9">
    <name type="scientific">Stemphylium lycopersici</name>
    <name type="common">Tomato gray leaf spot disease fungus</name>
    <name type="synonym">Thyrospora lycopersici</name>
    <dbReference type="NCBI Taxonomy" id="183478"/>
    <lineage>
        <taxon>Eukaryota</taxon>
        <taxon>Fungi</taxon>
        <taxon>Dikarya</taxon>
        <taxon>Ascomycota</taxon>
        <taxon>Pezizomycotina</taxon>
        <taxon>Dothideomycetes</taxon>
        <taxon>Pleosporomycetidae</taxon>
        <taxon>Pleosporales</taxon>
        <taxon>Pleosporineae</taxon>
        <taxon>Pleosporaceae</taxon>
        <taxon>Stemphylium</taxon>
    </lineage>
</organism>
<feature type="transmembrane region" description="Helical" evidence="6">
    <location>
        <begin position="499"/>
        <end position="520"/>
    </location>
</feature>
<comment type="caution">
    <text evidence="8">The sequence shown here is derived from an EMBL/GenBank/DDBJ whole genome shotgun (WGS) entry which is preliminary data.</text>
</comment>
<feature type="transmembrane region" description="Helical" evidence="6">
    <location>
        <begin position="590"/>
        <end position="608"/>
    </location>
</feature>
<dbReference type="PROSITE" id="PS50850">
    <property type="entry name" value="MFS"/>
    <property type="match status" value="1"/>
</dbReference>
<dbReference type="SUPFAM" id="SSF103473">
    <property type="entry name" value="MFS general substrate transporter"/>
    <property type="match status" value="1"/>
</dbReference>
<feature type="region of interest" description="Disordered" evidence="5">
    <location>
        <begin position="1268"/>
        <end position="1342"/>
    </location>
</feature>
<keyword evidence="2 6" id="KW-0812">Transmembrane</keyword>
<feature type="compositionally biased region" description="Polar residues" evidence="5">
    <location>
        <begin position="77"/>
        <end position="94"/>
    </location>
</feature>
<evidence type="ECO:0000256" key="2">
    <source>
        <dbReference type="ARBA" id="ARBA00022692"/>
    </source>
</evidence>
<evidence type="ECO:0000256" key="4">
    <source>
        <dbReference type="ARBA" id="ARBA00023136"/>
    </source>
</evidence>
<evidence type="ECO:0000256" key="3">
    <source>
        <dbReference type="ARBA" id="ARBA00022989"/>
    </source>
</evidence>
<name>A0A364ND11_STELY</name>
<dbReference type="PANTHER" id="PTHR23502:SF163">
    <property type="entry name" value="MAJOR FACILITATOR SUPERFAMILY (MFS) PROFILE DOMAIN-CONTAINING PROTEIN"/>
    <property type="match status" value="1"/>
</dbReference>
<evidence type="ECO:0000256" key="1">
    <source>
        <dbReference type="ARBA" id="ARBA00004141"/>
    </source>
</evidence>
<dbReference type="STRING" id="183478.A0A364ND11"/>
<accession>A0A364ND11</accession>
<keyword evidence="9" id="KW-1185">Reference proteome</keyword>
<feature type="transmembrane region" description="Helical" evidence="6">
    <location>
        <begin position="532"/>
        <end position="551"/>
    </location>
</feature>
<proteinExistence type="predicted"/>
<dbReference type="GO" id="GO:0016020">
    <property type="term" value="C:membrane"/>
    <property type="evidence" value="ECO:0007669"/>
    <property type="project" value="UniProtKB-SubCell"/>
</dbReference>
<sequence>MSDRRMRQPKRNEAFRPAREPVRHDTALQLDHGRVTGPLPFLNPTRAHYRHEARPDARFKWTSRNDRKGRHAVVVDRNQSSAAAKHTTPQPTSSPRTIVRNIWRMLTYYPVWDISFDVAYIFTIGSVIWIFNAFFVFLPLVQPGTEFENEELYGGGITAFIGATVFEFGSFLLLAEAINEGRSGCFGWAVKQVLSHEEGEASVALQASRSHCIHPHNKRKSVGNGHTDASKHLLQSHRHSWVWWPSNEELRTHYIHNLGFIASLSQFLGATIFWVAGFTALPGIYDRMSQTVAIVLYWTPQAVGGLGFIISGSFFMIETQSKWWKPAPRTLGWWVGALNTIGGVGFTLCPAFGYDSNSWAQYQASLSTFWGSWAFMAGSTLQWYESLEKFPVEFDRNSQVSSSAIDSEELPNIYSDFGTSLGFSMKDSQNRTMCAKETHSNVVDWEGRDDAANPRNFSKSKKTINIACIFFMSFVSPFTSTVVAPAIPDIMRDFVSTDAYLSAFVLSIYVLGYAFGPLLISPLSEQYGRLPLYHICNVLFTACTLACGFSNSLGTLAILRFLAGVGGSNVFALAPSSLADLVVKEERGSVMALIGMAYNLGPAISPTAGSYLNEAKGWRAIFYLTAILGGGGTILSMVCMSETYEPVLLRQKAARLRKQTSNPELRAKTDVHVEMGRLRAFRKAMAMPFNMLFFSRPIFFTSLLTAIGYGYIYILYTTIPTTFVETYRWAPKKLGLAYLDTAVGNLIGMLGGGAVSDGLIKRKALRGDKRPENRLLPMIFWWPLVSVGLFLYAWTAQYAVHWIVPLIGTAIFGAGAMSAIFFTGTYILDAYPLHSASGMAACSVMRSLIGGLAPLFSHKMYQKLDVGWSFSLLAFIALVFAPVPWVFYTFGEKWRGRERYTGEDEASSLNSQEASRQSEMVELEAKSVTKPILPKHLRNCTHSMASDPPPAHRTASTPKTPTSKPTGTTIITVGTSESTSRTWTLSQATLAQHSSYYRRLFAAESSTSHTLLLATPHAFANFVDYLHSNIYSTNTQVANYSAMRAHTDACILGAKLGARVYTESAIRALHALFEPLAESESWDERQSTIREADVEYVCIHAEEKFLPPGVEDVGALTGLRRLFFDALAAYWSRRHVLDLMDCRINAGVGAASRSGATWTSLWFGFPEFAERVGDTWRVMGMYRRGLLKGAEDYFCVSEGDTDIEEGERGDADEEDDDDEDEIESEENDEDGDVIMDKGKAKSTAKESFLNRRKNGESKKLWLKVRGLRSKSNVGQTEEREEEREEGEREEDMVAVRSENIGDNERRDNKTGSEDEMKADMETQTKDVETETESDETEEPWVAGELMQKLVQYN</sequence>
<feature type="transmembrane region" description="Helical" evidence="6">
    <location>
        <begin position="693"/>
        <end position="716"/>
    </location>
</feature>
<feature type="transmembrane region" description="Helical" evidence="6">
    <location>
        <begin position="800"/>
        <end position="824"/>
    </location>
</feature>
<dbReference type="InterPro" id="IPR011701">
    <property type="entry name" value="MFS"/>
</dbReference>
<keyword evidence="4 6" id="KW-0472">Membrane</keyword>
<comment type="subcellular location">
    <subcellularLocation>
        <location evidence="1">Membrane</location>
        <topology evidence="1">Multi-pass membrane protein</topology>
    </subcellularLocation>
</comment>
<feature type="compositionally biased region" description="Acidic residues" evidence="5">
    <location>
        <begin position="1329"/>
        <end position="1338"/>
    </location>
</feature>
<feature type="transmembrane region" description="Helical" evidence="6">
    <location>
        <begin position="366"/>
        <end position="384"/>
    </location>
</feature>
<dbReference type="InterPro" id="IPR036259">
    <property type="entry name" value="MFS_trans_sf"/>
</dbReference>
<feature type="transmembrane region" description="Helical" evidence="6">
    <location>
        <begin position="464"/>
        <end position="487"/>
    </location>
</feature>
<protein>
    <submittedName>
        <fullName evidence="8">MFS general substrate transporter</fullName>
    </submittedName>
</protein>
<feature type="region of interest" description="Disordered" evidence="5">
    <location>
        <begin position="74"/>
        <end position="94"/>
    </location>
</feature>
<feature type="transmembrane region" description="Helical" evidence="6">
    <location>
        <begin position="620"/>
        <end position="640"/>
    </location>
</feature>
<dbReference type="Gene3D" id="1.20.1250.20">
    <property type="entry name" value="MFS general substrate transporter like domains"/>
    <property type="match status" value="1"/>
</dbReference>
<dbReference type="InterPro" id="IPR020846">
    <property type="entry name" value="MFS_dom"/>
</dbReference>
<feature type="region of interest" description="Disordered" evidence="5">
    <location>
        <begin position="939"/>
        <end position="968"/>
    </location>
</feature>
<feature type="region of interest" description="Disordered" evidence="5">
    <location>
        <begin position="1199"/>
        <end position="1249"/>
    </location>
</feature>
<evidence type="ECO:0000256" key="5">
    <source>
        <dbReference type="SAM" id="MobiDB-lite"/>
    </source>
</evidence>
<feature type="transmembrane region" description="Helical" evidence="6">
    <location>
        <begin position="297"/>
        <end position="319"/>
    </location>
</feature>
<feature type="transmembrane region" description="Helical" evidence="6">
    <location>
        <begin position="118"/>
        <end position="140"/>
    </location>
</feature>
<gene>
    <name evidence="8" type="ORF">DDE83_001480</name>
</gene>
<feature type="compositionally biased region" description="Acidic residues" evidence="5">
    <location>
        <begin position="1278"/>
        <end position="1292"/>
    </location>
</feature>
<dbReference type="CDD" id="cd17323">
    <property type="entry name" value="MFS_Tpo1_MDR_like"/>
    <property type="match status" value="1"/>
</dbReference>
<feature type="transmembrane region" description="Helical" evidence="6">
    <location>
        <begin position="258"/>
        <end position="285"/>
    </location>
</feature>
<feature type="transmembrane region" description="Helical" evidence="6">
    <location>
        <begin position="331"/>
        <end position="354"/>
    </location>
</feature>
<feature type="transmembrane region" description="Helical" evidence="6">
    <location>
        <begin position="152"/>
        <end position="174"/>
    </location>
</feature>
<feature type="compositionally biased region" description="Basic and acidic residues" evidence="5">
    <location>
        <begin position="1302"/>
        <end position="1328"/>
    </location>
</feature>
<feature type="transmembrane region" description="Helical" evidence="6">
    <location>
        <begin position="736"/>
        <end position="755"/>
    </location>
</feature>
<keyword evidence="3 6" id="KW-1133">Transmembrane helix</keyword>
<evidence type="ECO:0000256" key="6">
    <source>
        <dbReference type="SAM" id="Phobius"/>
    </source>
</evidence>
<evidence type="ECO:0000313" key="9">
    <source>
        <dbReference type="Proteomes" id="UP000249619"/>
    </source>
</evidence>
<feature type="compositionally biased region" description="Low complexity" evidence="5">
    <location>
        <begin position="954"/>
        <end position="968"/>
    </location>
</feature>
<feature type="transmembrane region" description="Helical" evidence="6">
    <location>
        <begin position="868"/>
        <end position="890"/>
    </location>
</feature>
<dbReference type="EMBL" id="QGDH01000015">
    <property type="protein sequence ID" value="RAR15043.1"/>
    <property type="molecule type" value="Genomic_DNA"/>
</dbReference>
<feature type="transmembrane region" description="Helical" evidence="6">
    <location>
        <begin position="557"/>
        <end position="578"/>
    </location>
</feature>
<dbReference type="GO" id="GO:0022857">
    <property type="term" value="F:transmembrane transporter activity"/>
    <property type="evidence" value="ECO:0007669"/>
    <property type="project" value="InterPro"/>
</dbReference>
<evidence type="ECO:0000259" key="7">
    <source>
        <dbReference type="PROSITE" id="PS50850"/>
    </source>
</evidence>
<reference evidence="9" key="1">
    <citation type="submission" date="2018-05" db="EMBL/GenBank/DDBJ databases">
        <title>Draft genome sequence of Stemphylium lycopersici strain CIDEFI 213.</title>
        <authorList>
            <person name="Medina R."/>
            <person name="Franco M.E.E."/>
            <person name="Lucentini C.G."/>
            <person name="Saparrat M.C.N."/>
            <person name="Balatti P.A."/>
        </authorList>
    </citation>
    <scope>NUCLEOTIDE SEQUENCE [LARGE SCALE GENOMIC DNA]</scope>
    <source>
        <strain evidence="9">CIDEFI 213</strain>
    </source>
</reference>
<dbReference type="Proteomes" id="UP000249619">
    <property type="component" value="Unassembled WGS sequence"/>
</dbReference>
<feature type="compositionally biased region" description="Acidic residues" evidence="5">
    <location>
        <begin position="1199"/>
        <end position="1233"/>
    </location>
</feature>
<feature type="domain" description="Major facilitator superfamily (MFS) profile" evidence="7">
    <location>
        <begin position="465"/>
        <end position="894"/>
    </location>
</feature>
<evidence type="ECO:0000313" key="8">
    <source>
        <dbReference type="EMBL" id="RAR15043.1"/>
    </source>
</evidence>
<feature type="region of interest" description="Disordered" evidence="5">
    <location>
        <begin position="1"/>
        <end position="21"/>
    </location>
</feature>
<feature type="transmembrane region" description="Helical" evidence="6">
    <location>
        <begin position="775"/>
        <end position="794"/>
    </location>
</feature>
<dbReference type="PANTHER" id="PTHR23502">
    <property type="entry name" value="MAJOR FACILITATOR SUPERFAMILY"/>
    <property type="match status" value="1"/>
</dbReference>
<dbReference type="Pfam" id="PF07690">
    <property type="entry name" value="MFS_1"/>
    <property type="match status" value="1"/>
</dbReference>